<accession>A0A397WC87</accession>
<keyword evidence="3" id="KW-1185">Reference proteome</keyword>
<dbReference type="Proteomes" id="UP000266673">
    <property type="component" value="Unassembled WGS sequence"/>
</dbReference>
<evidence type="ECO:0000256" key="1">
    <source>
        <dbReference type="SAM" id="Phobius"/>
    </source>
</evidence>
<keyword evidence="1" id="KW-0472">Membrane</keyword>
<sequence>MDIRYEVASRPIFFLIFYIVFGIYMYLFSIDLLVLVTQNGEATEKYAFQFHLFICRICSICSIAFVAFVEYVVYV</sequence>
<name>A0A397WC87_9GLOM</name>
<keyword evidence="1" id="KW-0812">Transmembrane</keyword>
<evidence type="ECO:0000313" key="2">
    <source>
        <dbReference type="EMBL" id="RIB29646.1"/>
    </source>
</evidence>
<feature type="transmembrane region" description="Helical" evidence="1">
    <location>
        <begin position="48"/>
        <end position="74"/>
    </location>
</feature>
<proteinExistence type="predicted"/>
<dbReference type="EMBL" id="QKWP01000033">
    <property type="protein sequence ID" value="RIB29646.1"/>
    <property type="molecule type" value="Genomic_DNA"/>
</dbReference>
<reference evidence="2 3" key="1">
    <citation type="submission" date="2018-06" db="EMBL/GenBank/DDBJ databases">
        <title>Comparative genomics reveals the genomic features of Rhizophagus irregularis, R. cerebriforme, R. diaphanum and Gigaspora rosea, and their symbiotic lifestyle signature.</title>
        <authorList>
            <person name="Morin E."/>
            <person name="San Clemente H."/>
            <person name="Chen E.C.H."/>
            <person name="De La Providencia I."/>
            <person name="Hainaut M."/>
            <person name="Kuo A."/>
            <person name="Kohler A."/>
            <person name="Murat C."/>
            <person name="Tang N."/>
            <person name="Roy S."/>
            <person name="Loubradou J."/>
            <person name="Henrissat B."/>
            <person name="Grigoriev I.V."/>
            <person name="Corradi N."/>
            <person name="Roux C."/>
            <person name="Martin F.M."/>
        </authorList>
    </citation>
    <scope>NUCLEOTIDE SEQUENCE [LARGE SCALE GENOMIC DNA]</scope>
    <source>
        <strain evidence="2 3">DAOM 194757</strain>
    </source>
</reference>
<feature type="transmembrane region" description="Helical" evidence="1">
    <location>
        <begin position="12"/>
        <end position="36"/>
    </location>
</feature>
<comment type="caution">
    <text evidence="2">The sequence shown here is derived from an EMBL/GenBank/DDBJ whole genome shotgun (WGS) entry which is preliminary data.</text>
</comment>
<keyword evidence="1" id="KW-1133">Transmembrane helix</keyword>
<evidence type="ECO:0000313" key="3">
    <source>
        <dbReference type="Proteomes" id="UP000266673"/>
    </source>
</evidence>
<dbReference type="AlphaFoldDB" id="A0A397WC87"/>
<gene>
    <name evidence="2" type="ORF">C2G38_2056307</name>
</gene>
<organism evidence="2 3">
    <name type="scientific">Gigaspora rosea</name>
    <dbReference type="NCBI Taxonomy" id="44941"/>
    <lineage>
        <taxon>Eukaryota</taxon>
        <taxon>Fungi</taxon>
        <taxon>Fungi incertae sedis</taxon>
        <taxon>Mucoromycota</taxon>
        <taxon>Glomeromycotina</taxon>
        <taxon>Glomeromycetes</taxon>
        <taxon>Diversisporales</taxon>
        <taxon>Gigasporaceae</taxon>
        <taxon>Gigaspora</taxon>
    </lineage>
</organism>
<protein>
    <submittedName>
        <fullName evidence="2">Uncharacterized protein</fullName>
    </submittedName>
</protein>